<sequence>MINHEPVLHIPTAELVAALSRALDLTEGEPMGHAMRTCWIGMEIGRYLTLSEKERAELYYALLLKDAGCSANARQVAEWFDTDDRSAKYAFKSVNWSNFWHATRYAISQVKPGAPWTQRLNQLISVGRRGPQGARELVEMRCTRGADVVRQLGWVTIAPDAVLNLDEHWDGSGQPRGLKGQEIPLLARILLLAQTIEIFWNRSSAPAALKVVQDRRGTWFDPALVDLFLTIGQAETFWAQLSQITEPLSIAHLDPDPSAISMSSLDELLHIARVFGEIVDTKSSWTAMHSIRTAQVAASLAEIMGESERVQQETLLAGFLHDLGKLGVSNLILDKPGALDAQERQEIQKHPELTYHILEPIRALQPIAAAAASHHERLDGTGYYQALRGDTIPLVGQIVAVADVYDALAHARPYRRQLDTGEVLGIMRPDAGKKLSGPAMEALEWGLRQQPERFVAESG</sequence>
<reference evidence="3 4" key="1">
    <citation type="journal article" date="2019" name="Sci. Rep.">
        <title>Sulfobacillus thermotolerans: new insights into resistance and metabolic capacities of acidophilic chemolithotrophs.</title>
        <authorList>
            <person name="Panyushkina A.E."/>
            <person name="Babenko V.V."/>
            <person name="Nikitina A.S."/>
            <person name="Selezneva O.V."/>
            <person name="Tsaplina I.A."/>
            <person name="Letarova M.A."/>
            <person name="Kostryukova E.S."/>
            <person name="Letarov A.V."/>
        </authorList>
    </citation>
    <scope>NUCLEOTIDE SEQUENCE [LARGE SCALE GENOMIC DNA]</scope>
    <source>
        <strain evidence="3 4">Kr1</strain>
    </source>
</reference>
<dbReference type="InterPro" id="IPR037522">
    <property type="entry name" value="HD_GYP_dom"/>
</dbReference>
<dbReference type="PROSITE" id="PS51831">
    <property type="entry name" value="HD"/>
    <property type="match status" value="1"/>
</dbReference>
<dbReference type="InterPro" id="IPR003607">
    <property type="entry name" value="HD/PDEase_dom"/>
</dbReference>
<protein>
    <submittedName>
        <fullName evidence="3">Phosphohydrolase</fullName>
    </submittedName>
</protein>
<name>A0ABM6RUP1_9FIRM</name>
<accession>A0ABM6RUP1</accession>
<dbReference type="CDD" id="cd00077">
    <property type="entry name" value="HDc"/>
    <property type="match status" value="1"/>
</dbReference>
<feature type="domain" description="HD-GYP" evidence="2">
    <location>
        <begin position="264"/>
        <end position="459"/>
    </location>
</feature>
<dbReference type="Proteomes" id="UP000325292">
    <property type="component" value="Chromosome"/>
</dbReference>
<dbReference type="PANTHER" id="PTHR45228:SF5">
    <property type="entry name" value="CYCLIC DI-GMP PHOSPHODIESTERASE VC_1348-RELATED"/>
    <property type="match status" value="1"/>
</dbReference>
<gene>
    <name evidence="3" type="ORF">BXT84_15110</name>
</gene>
<evidence type="ECO:0000313" key="4">
    <source>
        <dbReference type="Proteomes" id="UP000325292"/>
    </source>
</evidence>
<organism evidence="3 4">
    <name type="scientific">Sulfobacillus thermotolerans</name>
    <dbReference type="NCBI Taxonomy" id="338644"/>
    <lineage>
        <taxon>Bacteria</taxon>
        <taxon>Bacillati</taxon>
        <taxon>Bacillota</taxon>
        <taxon>Clostridia</taxon>
        <taxon>Eubacteriales</taxon>
        <taxon>Clostridiales Family XVII. Incertae Sedis</taxon>
        <taxon>Sulfobacillus</taxon>
    </lineage>
</organism>
<evidence type="ECO:0000259" key="2">
    <source>
        <dbReference type="PROSITE" id="PS51832"/>
    </source>
</evidence>
<proteinExistence type="predicted"/>
<evidence type="ECO:0000313" key="3">
    <source>
        <dbReference type="EMBL" id="AUW95117.1"/>
    </source>
</evidence>
<feature type="domain" description="HD-GYP" evidence="2">
    <location>
        <begin position="8"/>
        <end position="244"/>
    </location>
</feature>
<dbReference type="Gene3D" id="1.10.3210.10">
    <property type="entry name" value="Hypothetical protein af1432"/>
    <property type="match status" value="3"/>
</dbReference>
<dbReference type="SMART" id="SM00471">
    <property type="entry name" value="HDc"/>
    <property type="match status" value="1"/>
</dbReference>
<dbReference type="InterPro" id="IPR006674">
    <property type="entry name" value="HD_domain"/>
</dbReference>
<dbReference type="PANTHER" id="PTHR45228">
    <property type="entry name" value="CYCLIC DI-GMP PHOSPHODIESTERASE TM_0186-RELATED"/>
    <property type="match status" value="1"/>
</dbReference>
<evidence type="ECO:0000259" key="1">
    <source>
        <dbReference type="PROSITE" id="PS51831"/>
    </source>
</evidence>
<dbReference type="PROSITE" id="PS51832">
    <property type="entry name" value="HD_GYP"/>
    <property type="match status" value="2"/>
</dbReference>
<feature type="domain" description="HD" evidence="1">
    <location>
        <begin position="286"/>
        <end position="408"/>
    </location>
</feature>
<dbReference type="InterPro" id="IPR052020">
    <property type="entry name" value="Cyclic_di-GMP/3'3'-cGAMP_PDE"/>
</dbReference>
<dbReference type="Pfam" id="PF13487">
    <property type="entry name" value="HD_5"/>
    <property type="match status" value="2"/>
</dbReference>
<keyword evidence="4" id="KW-1185">Reference proteome</keyword>
<dbReference type="EMBL" id="CP019454">
    <property type="protein sequence ID" value="AUW95117.1"/>
    <property type="molecule type" value="Genomic_DNA"/>
</dbReference>
<dbReference type="SUPFAM" id="SSF109604">
    <property type="entry name" value="HD-domain/PDEase-like"/>
    <property type="match status" value="2"/>
</dbReference>